<sequence length="111" mass="12543">MPKDSSQDATTGSSRLDAATTFAPRQEALDQLRSYLVVLIDVIEQHPEATLERDETQWRLEELVEELARTRPSAPRVQSRWLRLAPVLSEVRPDVPIAILTQLVKQAVGDR</sequence>
<dbReference type="RefSeq" id="WP_010694137.1">
    <property type="nucleotide sequence ID" value="NZ_CP061007.1"/>
</dbReference>
<name>A0A2N3XUU2_SACSN</name>
<protein>
    <submittedName>
        <fullName evidence="1">Uncharacterized protein</fullName>
    </submittedName>
</protein>
<reference evidence="1" key="1">
    <citation type="submission" date="2017-12" db="EMBL/GenBank/DDBJ databases">
        <title>Sequencing the genomes of 1000 Actinobacteria strains.</title>
        <authorList>
            <person name="Klenk H.-P."/>
        </authorList>
    </citation>
    <scope>NUCLEOTIDE SEQUENCE [LARGE SCALE GENOMIC DNA]</scope>
    <source>
        <strain evidence="1">DSM 44228</strain>
    </source>
</reference>
<dbReference type="Proteomes" id="UP000233786">
    <property type="component" value="Unassembled WGS sequence"/>
</dbReference>
<gene>
    <name evidence="1" type="ORF">A8926_2070</name>
</gene>
<dbReference type="EMBL" id="PJNB01000001">
    <property type="protein sequence ID" value="PKW14453.1"/>
    <property type="molecule type" value="Genomic_DNA"/>
</dbReference>
<evidence type="ECO:0000313" key="1">
    <source>
        <dbReference type="EMBL" id="PKW14453.1"/>
    </source>
</evidence>
<dbReference type="OrthoDB" id="3692079at2"/>
<organism evidence="1 2">
    <name type="scientific">Saccharopolyspora spinosa</name>
    <dbReference type="NCBI Taxonomy" id="60894"/>
    <lineage>
        <taxon>Bacteria</taxon>
        <taxon>Bacillati</taxon>
        <taxon>Actinomycetota</taxon>
        <taxon>Actinomycetes</taxon>
        <taxon>Pseudonocardiales</taxon>
        <taxon>Pseudonocardiaceae</taxon>
        <taxon>Saccharopolyspora</taxon>
    </lineage>
</organism>
<keyword evidence="2" id="KW-1185">Reference proteome</keyword>
<evidence type="ECO:0000313" key="2">
    <source>
        <dbReference type="Proteomes" id="UP000233786"/>
    </source>
</evidence>
<accession>A0A2N3XUU2</accession>
<dbReference type="STRING" id="994479.GCA_000194155_02012"/>
<comment type="caution">
    <text evidence="1">The sequence shown here is derived from an EMBL/GenBank/DDBJ whole genome shotgun (WGS) entry which is preliminary data.</text>
</comment>
<proteinExistence type="predicted"/>
<dbReference type="AlphaFoldDB" id="A0A2N3XUU2"/>